<name>A0AA45KGJ0_9LACT</name>
<dbReference type="PANTHER" id="PTHR33434">
    <property type="entry name" value="DEGV DOMAIN-CONTAINING PROTEIN DR_1986-RELATED"/>
    <property type="match status" value="1"/>
</dbReference>
<keyword evidence="1" id="KW-0446">Lipid-binding</keyword>
<organism evidence="3 4">
    <name type="scientific">Lactococcus taiwanensis</name>
    <dbReference type="NCBI Taxonomy" id="1151742"/>
    <lineage>
        <taxon>Bacteria</taxon>
        <taxon>Bacillati</taxon>
        <taxon>Bacillota</taxon>
        <taxon>Bacilli</taxon>
        <taxon>Lactobacillales</taxon>
        <taxon>Streptococcaceae</taxon>
        <taxon>Lactococcus</taxon>
    </lineage>
</organism>
<dbReference type="SMART" id="SM01120">
    <property type="entry name" value="Dak2"/>
    <property type="match status" value="1"/>
</dbReference>
<dbReference type="Pfam" id="PF02645">
    <property type="entry name" value="DegV"/>
    <property type="match status" value="1"/>
</dbReference>
<dbReference type="RefSeq" id="WP_205872068.1">
    <property type="nucleotide sequence ID" value="NZ_CP070872.1"/>
</dbReference>
<dbReference type="PROSITE" id="PS51480">
    <property type="entry name" value="DHAL"/>
    <property type="match status" value="1"/>
</dbReference>
<dbReference type="InterPro" id="IPR043168">
    <property type="entry name" value="DegV_C"/>
</dbReference>
<dbReference type="InterPro" id="IPR048394">
    <property type="entry name" value="FakA-like_M"/>
</dbReference>
<reference evidence="3 4" key="1">
    <citation type="submission" date="2021-02" db="EMBL/GenBank/DDBJ databases">
        <title>Complete genome sequence of Lactococcus lactis strain K_LL004.</title>
        <authorList>
            <person name="Kim H.B."/>
        </authorList>
    </citation>
    <scope>NUCLEOTIDE SEQUENCE [LARGE SCALE GENOMIC DNA]</scope>
    <source>
        <strain evidence="3 4">K_LL004</strain>
    </source>
</reference>
<protein>
    <submittedName>
        <fullName evidence="3">DegV family EDD domain-containing protein</fullName>
    </submittedName>
</protein>
<gene>
    <name evidence="3" type="ORF">JW886_00965</name>
</gene>
<dbReference type="InterPro" id="IPR050270">
    <property type="entry name" value="DegV_domain_contain"/>
</dbReference>
<dbReference type="InterPro" id="IPR004007">
    <property type="entry name" value="DhaL_dom"/>
</dbReference>
<evidence type="ECO:0000259" key="2">
    <source>
        <dbReference type="PROSITE" id="PS51480"/>
    </source>
</evidence>
<dbReference type="GO" id="GO:0004371">
    <property type="term" value="F:glycerone kinase activity"/>
    <property type="evidence" value="ECO:0007669"/>
    <property type="project" value="InterPro"/>
</dbReference>
<dbReference type="GO" id="GO:0008289">
    <property type="term" value="F:lipid binding"/>
    <property type="evidence" value="ECO:0007669"/>
    <property type="project" value="UniProtKB-KW"/>
</dbReference>
<accession>A0AA45KGJ0</accession>
<keyword evidence="4" id="KW-1185">Reference proteome</keyword>
<dbReference type="Gene3D" id="3.30.1180.10">
    <property type="match status" value="1"/>
</dbReference>
<dbReference type="SUPFAM" id="SSF101473">
    <property type="entry name" value="DhaL-like"/>
    <property type="match status" value="1"/>
</dbReference>
<dbReference type="SMART" id="SM01121">
    <property type="entry name" value="Dak1_2"/>
    <property type="match status" value="1"/>
</dbReference>
<evidence type="ECO:0000313" key="4">
    <source>
        <dbReference type="Proteomes" id="UP000663608"/>
    </source>
</evidence>
<dbReference type="PANTHER" id="PTHR33434:SF8">
    <property type="entry name" value="DEGV DOMAIN-CONTAINING PROTEIN SPR1019"/>
    <property type="match status" value="1"/>
</dbReference>
<dbReference type="SUPFAM" id="SSF82549">
    <property type="entry name" value="DAK1/DegV-like"/>
    <property type="match status" value="1"/>
</dbReference>
<evidence type="ECO:0000256" key="1">
    <source>
        <dbReference type="ARBA" id="ARBA00023121"/>
    </source>
</evidence>
<evidence type="ECO:0000313" key="3">
    <source>
        <dbReference type="EMBL" id="QSE76882.1"/>
    </source>
</evidence>
<dbReference type="InterPro" id="IPR033470">
    <property type="entry name" value="FakA-like_C"/>
</dbReference>
<dbReference type="AlphaFoldDB" id="A0AA45KGJ0"/>
<dbReference type="Pfam" id="PF21645">
    <property type="entry name" value="FakA-like_M"/>
    <property type="match status" value="1"/>
</dbReference>
<dbReference type="KEGG" id="lti:JW886_00965"/>
<dbReference type="Gene3D" id="1.25.40.340">
    <property type="match status" value="1"/>
</dbReference>
<dbReference type="InterPro" id="IPR036117">
    <property type="entry name" value="DhaL_dom_sf"/>
</dbReference>
<dbReference type="Proteomes" id="UP000663608">
    <property type="component" value="Chromosome"/>
</dbReference>
<feature type="domain" description="DhaL" evidence="2">
    <location>
        <begin position="8"/>
        <end position="198"/>
    </location>
</feature>
<sequence>MSEKLDSFRLTESFLQGAKRVIEKKQELNNINIFPVADGDTGSNLSSLMQAILDNAQGNTTSISNFLNEMAEASLLGARGNSGLIFAQYLSALAENYPKTSHKVQDLINALNHAVNKAYSSLIDPREGTILSVMRAWSNALLSASQEEEPFREALLSSKLSAKKALTQTQFQIKVLKQNQLVDSGAMGFYYFVEGFTETYCSEGKITYKKEQSTELVSSLPSHFETVAPTYRYCSEFILKNPLLSSKELQNLLEDYGDSLVIIGNSAQLKIHLHVHSPEKILQLLEPYGEVTYQKVDDMQLQYDITKHRKASIALVTDSIADLPSTFLNNHQINVLPMNIMINDQAFLDKLTIRATSLENKLVSQPKLSTAQPTIRTVDALLSFLEEKYEHVLVVTVSSKLSGTNQLINQRIKEKQLSPNWIRVIDSKLNSAAQGLLVQEASKWIETGMTFESLIFNVEKLRERIFIYVAVEDLSAMISSGRIPAKLGKIAQKLSLHPIITLDSSGNGRLGGLSFSQEGSMKKIKKKIDKLVAKNKVQNLAITHAAVPNKALQWREELLGTAQLDFIVESSTAIAISAGIGSIAIAGIQKEKNL</sequence>
<dbReference type="InterPro" id="IPR003797">
    <property type="entry name" value="DegV"/>
</dbReference>
<dbReference type="Gene3D" id="3.40.50.10170">
    <property type="match status" value="1"/>
</dbReference>
<dbReference type="EMBL" id="CP070872">
    <property type="protein sequence ID" value="QSE76882.1"/>
    <property type="molecule type" value="Genomic_DNA"/>
</dbReference>
<dbReference type="PROSITE" id="PS51482">
    <property type="entry name" value="DEGV"/>
    <property type="match status" value="1"/>
</dbReference>
<dbReference type="NCBIfam" id="TIGR00762">
    <property type="entry name" value="DegV"/>
    <property type="match status" value="1"/>
</dbReference>
<proteinExistence type="predicted"/>
<dbReference type="GO" id="GO:0006071">
    <property type="term" value="P:glycerol metabolic process"/>
    <property type="evidence" value="ECO:0007669"/>
    <property type="project" value="InterPro"/>
</dbReference>
<dbReference type="Pfam" id="PF02734">
    <property type="entry name" value="Dak2"/>
    <property type="match status" value="1"/>
</dbReference>